<evidence type="ECO:0000256" key="4">
    <source>
        <dbReference type="SAM" id="SignalP"/>
    </source>
</evidence>
<dbReference type="GO" id="GO:0005576">
    <property type="term" value="C:extracellular region"/>
    <property type="evidence" value="ECO:0007669"/>
    <property type="project" value="TreeGrafter"/>
</dbReference>
<gene>
    <name evidence="6" type="ORF">DPMN_076566</name>
</gene>
<evidence type="ECO:0000256" key="1">
    <source>
        <dbReference type="ARBA" id="ARBA00022690"/>
    </source>
</evidence>
<keyword evidence="3" id="KW-1015">Disulfide bond</keyword>
<evidence type="ECO:0000313" key="6">
    <source>
        <dbReference type="EMBL" id="KAH3701578.1"/>
    </source>
</evidence>
<dbReference type="PANTHER" id="PTHR10913">
    <property type="entry name" value="FOLLISTATIN-RELATED"/>
    <property type="match status" value="1"/>
</dbReference>
<evidence type="ECO:0000313" key="7">
    <source>
        <dbReference type="Proteomes" id="UP000828390"/>
    </source>
</evidence>
<evidence type="ECO:0000259" key="5">
    <source>
        <dbReference type="PROSITE" id="PS51465"/>
    </source>
</evidence>
<dbReference type="SUPFAM" id="SSF100895">
    <property type="entry name" value="Kazal-type serine protease inhibitors"/>
    <property type="match status" value="3"/>
</dbReference>
<dbReference type="InterPro" id="IPR002350">
    <property type="entry name" value="Kazal_dom"/>
</dbReference>
<accession>A0A9D3YNW7</accession>
<dbReference type="EMBL" id="JAIWYP010000015">
    <property type="protein sequence ID" value="KAH3701578.1"/>
    <property type="molecule type" value="Genomic_DNA"/>
</dbReference>
<dbReference type="InterPro" id="IPR050653">
    <property type="entry name" value="Prot_Inhib_GrowthFact_Antg"/>
</dbReference>
<dbReference type="CDD" id="cd00104">
    <property type="entry name" value="KAZAL_FS"/>
    <property type="match status" value="1"/>
</dbReference>
<reference evidence="6" key="1">
    <citation type="journal article" date="2019" name="bioRxiv">
        <title>The Genome of the Zebra Mussel, Dreissena polymorpha: A Resource for Invasive Species Research.</title>
        <authorList>
            <person name="McCartney M.A."/>
            <person name="Auch B."/>
            <person name="Kono T."/>
            <person name="Mallez S."/>
            <person name="Zhang Y."/>
            <person name="Obille A."/>
            <person name="Becker A."/>
            <person name="Abrahante J.E."/>
            <person name="Garbe J."/>
            <person name="Badalamenti J.P."/>
            <person name="Herman A."/>
            <person name="Mangelson H."/>
            <person name="Liachko I."/>
            <person name="Sullivan S."/>
            <person name="Sone E.D."/>
            <person name="Koren S."/>
            <person name="Silverstein K.A.T."/>
            <person name="Beckman K.B."/>
            <person name="Gohl D.M."/>
        </authorList>
    </citation>
    <scope>NUCLEOTIDE SEQUENCE</scope>
    <source>
        <strain evidence="6">Duluth1</strain>
        <tissue evidence="6">Whole animal</tissue>
    </source>
</reference>
<dbReference type="InterPro" id="IPR036058">
    <property type="entry name" value="Kazal_dom_sf"/>
</dbReference>
<feature type="domain" description="Kazal-like" evidence="5">
    <location>
        <begin position="118"/>
        <end position="174"/>
    </location>
</feature>
<dbReference type="Gene3D" id="3.30.60.30">
    <property type="match status" value="3"/>
</dbReference>
<dbReference type="GO" id="GO:0004867">
    <property type="term" value="F:serine-type endopeptidase inhibitor activity"/>
    <property type="evidence" value="ECO:0007669"/>
    <property type="project" value="UniProtKB-KW"/>
</dbReference>
<feature type="chain" id="PRO_5038469918" description="Kazal-like domain-containing protein" evidence="4">
    <location>
        <begin position="27"/>
        <end position="251"/>
    </location>
</feature>
<dbReference type="AlphaFoldDB" id="A0A9D3YNW7"/>
<dbReference type="PANTHER" id="PTHR10913:SF45">
    <property type="entry name" value="FOLLISTATIN, ISOFORM A-RELATED"/>
    <property type="match status" value="1"/>
</dbReference>
<evidence type="ECO:0000256" key="2">
    <source>
        <dbReference type="ARBA" id="ARBA00022900"/>
    </source>
</evidence>
<keyword evidence="1" id="KW-0646">Protease inhibitor</keyword>
<comment type="caution">
    <text evidence="6">The sequence shown here is derived from an EMBL/GenBank/DDBJ whole genome shotgun (WGS) entry which is preliminary data.</text>
</comment>
<keyword evidence="2" id="KW-0722">Serine protease inhibitor</keyword>
<dbReference type="Pfam" id="PF07648">
    <property type="entry name" value="Kazal_2"/>
    <property type="match status" value="3"/>
</dbReference>
<name>A0A9D3YNW7_DREPO</name>
<dbReference type="Proteomes" id="UP000828390">
    <property type="component" value="Unassembled WGS sequence"/>
</dbReference>
<reference evidence="6" key="2">
    <citation type="submission" date="2020-11" db="EMBL/GenBank/DDBJ databases">
        <authorList>
            <person name="McCartney M.A."/>
            <person name="Auch B."/>
            <person name="Kono T."/>
            <person name="Mallez S."/>
            <person name="Becker A."/>
            <person name="Gohl D.M."/>
            <person name="Silverstein K.A.T."/>
            <person name="Koren S."/>
            <person name="Bechman K.B."/>
            <person name="Herman A."/>
            <person name="Abrahante J.E."/>
            <person name="Garbe J."/>
        </authorList>
    </citation>
    <scope>NUCLEOTIDE SEQUENCE</scope>
    <source>
        <strain evidence="6">Duluth1</strain>
        <tissue evidence="6">Whole animal</tissue>
    </source>
</reference>
<dbReference type="GO" id="GO:0030154">
    <property type="term" value="P:cell differentiation"/>
    <property type="evidence" value="ECO:0007669"/>
    <property type="project" value="TreeGrafter"/>
</dbReference>
<dbReference type="PROSITE" id="PS51465">
    <property type="entry name" value="KAZAL_2"/>
    <property type="match status" value="3"/>
</dbReference>
<keyword evidence="7" id="KW-1185">Reference proteome</keyword>
<sequence length="251" mass="27934">MDFERRSVLLLCSVPLILVWMHQTTCMPLSDQCAQINLIDCNKTYKPEGNESVCCSDMIVYDNLCFFAKAKCVNLSLTILHPGQCISTTVNPVNTTSNSTTASTASPTASNSTAPDDIIHEQFCLLKDQIHCPDTLDPVCGTNGKFYQNDCEFAKAKCNQSSLGAIADMTICKSQTTRQIRSVANERDVDIIREQFCINKDQITCPDTLLHLICGSDGLFYMNECEFAKAECENRNLRLYSSLSFCSRRLG</sequence>
<dbReference type="SMART" id="SM00280">
    <property type="entry name" value="KAZAL"/>
    <property type="match status" value="3"/>
</dbReference>
<evidence type="ECO:0000256" key="3">
    <source>
        <dbReference type="ARBA" id="ARBA00023157"/>
    </source>
</evidence>
<feature type="signal peptide" evidence="4">
    <location>
        <begin position="1"/>
        <end position="26"/>
    </location>
</feature>
<feature type="domain" description="Kazal-like" evidence="5">
    <location>
        <begin position="27"/>
        <end position="87"/>
    </location>
</feature>
<organism evidence="6 7">
    <name type="scientific">Dreissena polymorpha</name>
    <name type="common">Zebra mussel</name>
    <name type="synonym">Mytilus polymorpha</name>
    <dbReference type="NCBI Taxonomy" id="45954"/>
    <lineage>
        <taxon>Eukaryota</taxon>
        <taxon>Metazoa</taxon>
        <taxon>Spiralia</taxon>
        <taxon>Lophotrochozoa</taxon>
        <taxon>Mollusca</taxon>
        <taxon>Bivalvia</taxon>
        <taxon>Autobranchia</taxon>
        <taxon>Heteroconchia</taxon>
        <taxon>Euheterodonta</taxon>
        <taxon>Imparidentia</taxon>
        <taxon>Neoheterodontei</taxon>
        <taxon>Myida</taxon>
        <taxon>Dreissenoidea</taxon>
        <taxon>Dreissenidae</taxon>
        <taxon>Dreissena</taxon>
    </lineage>
</organism>
<proteinExistence type="predicted"/>
<keyword evidence="4" id="KW-0732">Signal</keyword>
<protein>
    <recommendedName>
        <fullName evidence="5">Kazal-like domain-containing protein</fullName>
    </recommendedName>
</protein>
<dbReference type="OrthoDB" id="6157426at2759"/>
<feature type="domain" description="Kazal-like" evidence="5">
    <location>
        <begin position="191"/>
        <end position="248"/>
    </location>
</feature>